<keyword evidence="4 7" id="KW-0653">Protein transport</keyword>
<dbReference type="SUPFAM" id="SSF49348">
    <property type="entry name" value="Clathrin adaptor appendage domain"/>
    <property type="match status" value="1"/>
</dbReference>
<dbReference type="InterPro" id="IPR008152">
    <property type="entry name" value="Clathrin_a/b/g-adaptin_app_Ig"/>
</dbReference>
<dbReference type="SMART" id="SM00809">
    <property type="entry name" value="Alpha_adaptinC2"/>
    <property type="match status" value="1"/>
</dbReference>
<dbReference type="Pfam" id="PF01602">
    <property type="entry name" value="Adaptin_N"/>
    <property type="match status" value="1"/>
</dbReference>
<evidence type="ECO:0000259" key="9">
    <source>
        <dbReference type="SMART" id="SM00809"/>
    </source>
</evidence>
<dbReference type="InterPro" id="IPR050840">
    <property type="entry name" value="Adaptor_Complx_Large_Subunit"/>
</dbReference>
<keyword evidence="11" id="KW-1185">Reference proteome</keyword>
<dbReference type="Pfam" id="PF02296">
    <property type="entry name" value="Alpha_adaptin_C"/>
    <property type="match status" value="1"/>
</dbReference>
<dbReference type="Gene3D" id="3.30.310.10">
    <property type="entry name" value="TATA-Binding Protein"/>
    <property type="match status" value="1"/>
</dbReference>
<dbReference type="EMBL" id="CAXHTA020000017">
    <property type="protein sequence ID" value="CAL5227151.1"/>
    <property type="molecule type" value="Genomic_DNA"/>
</dbReference>
<keyword evidence="6 7" id="KW-0168">Coated pit</keyword>
<evidence type="ECO:0000313" key="11">
    <source>
        <dbReference type="Proteomes" id="UP001497392"/>
    </source>
</evidence>
<evidence type="ECO:0000256" key="1">
    <source>
        <dbReference type="ARBA" id="ARBA00004277"/>
    </source>
</evidence>
<dbReference type="PIRSF" id="PIRSF037091">
    <property type="entry name" value="AP2_complex_alpha"/>
    <property type="match status" value="1"/>
</dbReference>
<dbReference type="Proteomes" id="UP001497392">
    <property type="component" value="Unassembled WGS sequence"/>
</dbReference>
<dbReference type="InterPro" id="IPR012295">
    <property type="entry name" value="TBP_dom_sf"/>
</dbReference>
<dbReference type="InterPro" id="IPR011989">
    <property type="entry name" value="ARM-like"/>
</dbReference>
<keyword evidence="2 7" id="KW-0813">Transport</keyword>
<evidence type="ECO:0000256" key="7">
    <source>
        <dbReference type="PIRNR" id="PIRNR037091"/>
    </source>
</evidence>
<evidence type="ECO:0000256" key="5">
    <source>
        <dbReference type="ARBA" id="ARBA00023136"/>
    </source>
</evidence>
<sequence length="1036" mass="114448">MAKLVNMRGLQVFIADIRNCQNKEQEKARVDKELGKIRKKFASNSTITEYDRKKYVWKLLYIYMLGYEVEFGHKQAADLIPAQKYAEKQVGYMACAILLNEKDEFLRLIINSIRNDLISRNESFQCLALGFVGNVGGPEMASLLTVDVMNLLTNGAVRSIVRKKAATCLLRLIRKSPPEAEILQPDVWSVKLAALLEERDLGVLLSLVTLLLGVVSRSYEGFESLVPRVIKILHRLNPERERDGAGHVVVDRASVPPEYQYYGIPSPWLQVKCLRVLQYFPLPEDPANSRMLNSTLKRIITGSEVAKNINKNNAQHAIVFEAIGLALALDADPDLLNAGVSLLGKFISVREPNIKYLGLENMVRLAEVPAVADTINRQAAPALLLFCTLPLASVLMITQMRHRQSIINSLQDTDISIRRRSLDLLFAMCSKNNVREIVAELLDYLQASPGAEFGMREELILKTAVLAERFYPDLQWYVDSMLTLIERAGDLATKDIWHSTVQIITNYPALHEYAARKVLEALQQGASHDALVCCAGYVLGEYGRLVPEVPTHVQFALLHERFLTGLLLTTYLKFLIANPEDASLRSLAEEVFDRYSRFMDVELQQRAVEYMSLERKPDLARSNVVAMPPWEKRKSLLLRRMAEREGEDTDEVQNQPAWLRDDTQDEHPSAENGGPPSLADLSLHQRNASTGAADFVGLGGTEEPYANGDSHAQPEPPGAPAAAAGEGDTAAAAAAAPASARDPLEDLLEPTPSAASPEPPKPMPRDDPFSVSGDLHGLMGGAPPEIRPVGDISAWYQKLCTSSSGVLYEDTYLQVGLKMQFQGSQGQLMFFFGNKGDSLLERLICVVPPSGQFAFQQGPVPAQLEPKKQVQVPLMVACTAPFLSGPRVQIGYALGKQVVNQNLALPVITPKFCTPPDSSVPREAFFQRWRTLEGPPQKIGERVTRITPVARAPMDALLTSLNLAVQHGIDPDPDNAVAVATFAYQDAARNPQQVPVMVRVEVEKTQRLQFQVTVASPDGNTTSSLKDSICQLLAKL</sequence>
<dbReference type="Gene3D" id="2.60.40.1230">
    <property type="match status" value="1"/>
</dbReference>
<protein>
    <recommendedName>
        <fullName evidence="7">AP-2 complex subunit alpha</fullName>
    </recommendedName>
</protein>
<comment type="function">
    <text evidence="7">Subunit of the adaptor protein complex 2 (AP-2). Adaptor protein complexes function in protein transport via transport vesicles in different membrane traffic pathways. Adaptor protein complexes are vesicle coat components and appear to be involved in cargo selection and vesicle formation. AP-2 is involved in clathrin-dependent endocytosis in which cargo proteins are incorporated into vesicles surrounded by clathrin (clathrin-coated vesicles, CCVs) which are destined for fusion with the early endosome.</text>
</comment>
<comment type="subunit">
    <text evidence="7">Adaptor protein complex 2 (AP-2) is a heterotetramer composed of two large adaptins (alpha-type and beta-type subunits), a medium adaptin (mu-type subunit) and a small adaptin (sigma-type subunit).</text>
</comment>
<feature type="domain" description="Clathrin adaptor alpha/beta/gamma-adaptin appendage Ig-like subdomain" evidence="9">
    <location>
        <begin position="797"/>
        <end position="906"/>
    </location>
</feature>
<feature type="region of interest" description="Disordered" evidence="8">
    <location>
        <begin position="662"/>
        <end position="681"/>
    </location>
</feature>
<dbReference type="Gene3D" id="1.25.10.10">
    <property type="entry name" value="Leucine-rich Repeat Variant"/>
    <property type="match status" value="1"/>
</dbReference>
<evidence type="ECO:0000256" key="8">
    <source>
        <dbReference type="SAM" id="MobiDB-lite"/>
    </source>
</evidence>
<feature type="compositionally biased region" description="Low complexity" evidence="8">
    <location>
        <begin position="720"/>
        <end position="740"/>
    </location>
</feature>
<comment type="similarity">
    <text evidence="7">Belongs to the adaptor complexes large subunit family.</text>
</comment>
<dbReference type="SUPFAM" id="SSF55711">
    <property type="entry name" value="Subdomain of clathrin and coatomer appendage domain"/>
    <property type="match status" value="1"/>
</dbReference>
<dbReference type="Pfam" id="PF02883">
    <property type="entry name" value="Alpha_adaptinC2"/>
    <property type="match status" value="1"/>
</dbReference>
<organism evidence="10 11">
    <name type="scientific">Coccomyxa viridis</name>
    <dbReference type="NCBI Taxonomy" id="1274662"/>
    <lineage>
        <taxon>Eukaryota</taxon>
        <taxon>Viridiplantae</taxon>
        <taxon>Chlorophyta</taxon>
        <taxon>core chlorophytes</taxon>
        <taxon>Trebouxiophyceae</taxon>
        <taxon>Trebouxiophyceae incertae sedis</taxon>
        <taxon>Coccomyxaceae</taxon>
        <taxon>Coccomyxa</taxon>
    </lineage>
</organism>
<proteinExistence type="inferred from homology"/>
<evidence type="ECO:0000313" key="10">
    <source>
        <dbReference type="EMBL" id="CAL5227151.1"/>
    </source>
</evidence>
<dbReference type="InterPro" id="IPR002553">
    <property type="entry name" value="Clathrin/coatomer_adapt-like_N"/>
</dbReference>
<feature type="region of interest" description="Disordered" evidence="8">
    <location>
        <begin position="693"/>
        <end position="775"/>
    </location>
</feature>
<dbReference type="InterPro" id="IPR016024">
    <property type="entry name" value="ARM-type_fold"/>
</dbReference>
<dbReference type="InterPro" id="IPR003164">
    <property type="entry name" value="Clathrin_a-adaptin_app_sub_C"/>
</dbReference>
<dbReference type="PANTHER" id="PTHR22780">
    <property type="entry name" value="ADAPTIN, ALPHA/GAMMA/EPSILON"/>
    <property type="match status" value="1"/>
</dbReference>
<comment type="caution">
    <text evidence="10">The sequence shown here is derived from an EMBL/GenBank/DDBJ whole genome shotgun (WGS) entry which is preliminary data.</text>
</comment>
<comment type="subcellular location">
    <subcellularLocation>
        <location evidence="1">Membrane</location>
        <location evidence="1">Coated pit</location>
        <topology evidence="1">Peripheral membrane protein</topology>
        <orientation evidence="1">Cytoplasmic side</orientation>
    </subcellularLocation>
</comment>
<evidence type="ECO:0000256" key="3">
    <source>
        <dbReference type="ARBA" id="ARBA00022583"/>
    </source>
</evidence>
<keyword evidence="5 7" id="KW-0472">Membrane</keyword>
<gene>
    <name evidence="10" type="primary">g10064</name>
    <name evidence="10" type="ORF">VP750_LOCUS9057</name>
</gene>
<evidence type="ECO:0000256" key="6">
    <source>
        <dbReference type="ARBA" id="ARBA00023176"/>
    </source>
</evidence>
<dbReference type="InterPro" id="IPR009028">
    <property type="entry name" value="Coatomer/calthrin_app_sub_C"/>
</dbReference>
<accession>A0ABP1G4D5</accession>
<reference evidence="10 11" key="1">
    <citation type="submission" date="2024-06" db="EMBL/GenBank/DDBJ databases">
        <authorList>
            <person name="Kraege A."/>
            <person name="Thomma B."/>
        </authorList>
    </citation>
    <scope>NUCLEOTIDE SEQUENCE [LARGE SCALE GENOMIC DNA]</scope>
</reference>
<dbReference type="InterPro" id="IPR013041">
    <property type="entry name" value="Clathrin_app_Ig-like_sf"/>
</dbReference>
<dbReference type="InterPro" id="IPR017104">
    <property type="entry name" value="AP2_complex_asu"/>
</dbReference>
<name>A0ABP1G4D5_9CHLO</name>
<dbReference type="SUPFAM" id="SSF48371">
    <property type="entry name" value="ARM repeat"/>
    <property type="match status" value="1"/>
</dbReference>
<evidence type="ECO:0000256" key="2">
    <source>
        <dbReference type="ARBA" id="ARBA00022448"/>
    </source>
</evidence>
<keyword evidence="3 7" id="KW-0254">Endocytosis</keyword>
<evidence type="ECO:0000256" key="4">
    <source>
        <dbReference type="ARBA" id="ARBA00022927"/>
    </source>
</evidence>